<reference evidence="1 2" key="1">
    <citation type="submission" date="2013-06" db="EMBL/GenBank/DDBJ databases">
        <authorList>
            <person name="Weinstock G."/>
            <person name="Sodergren E."/>
            <person name="Lobos E.A."/>
            <person name="Fulton L."/>
            <person name="Fulton R."/>
            <person name="Courtney L."/>
            <person name="Fronick C."/>
            <person name="O'Laughlin M."/>
            <person name="Godfrey J."/>
            <person name="Wilson R.M."/>
            <person name="Miner T."/>
            <person name="Farmer C."/>
            <person name="Delehaunty K."/>
            <person name="Cordes M."/>
            <person name="Minx P."/>
            <person name="Tomlinson C."/>
            <person name="Chen J."/>
            <person name="Wollam A."/>
            <person name="Pepin K.H."/>
            <person name="Bhonagiri V."/>
            <person name="Zhang X."/>
            <person name="Warren W."/>
            <person name="Mitreva M."/>
            <person name="Mardis E.R."/>
            <person name="Wilson R.K."/>
        </authorList>
    </citation>
    <scope>NUCLEOTIDE SEQUENCE [LARGE SCALE GENOMIC DNA]</scope>
    <source>
        <strain evidence="1 2">W1703</strain>
    </source>
</reference>
<dbReference type="EMBL" id="AWVA01000121">
    <property type="protein sequence ID" value="ERJ73835.1"/>
    <property type="molecule type" value="Genomic_DNA"/>
</dbReference>
<dbReference type="AlphaFoldDB" id="U2J251"/>
<sequence>MFSYKFLLENYGLENLGLPKSPNLHRQSLRKLKTSQPLDWKVICLLNCEGFNSPKLLQELQDAQLSYDLKFTAGFHV</sequence>
<accession>U2J251</accession>
<dbReference type="Proteomes" id="UP000016617">
    <property type="component" value="Unassembled WGS sequence"/>
</dbReference>
<comment type="caution">
    <text evidence="1">The sequence shown here is derived from an EMBL/GenBank/DDBJ whole genome shotgun (WGS) entry which is preliminary data.</text>
</comment>
<gene>
    <name evidence="1" type="ORF">HMPREF1557_02057</name>
</gene>
<organism evidence="1 2">
    <name type="scientific">Streptococcus sobrinus W1703</name>
    <dbReference type="NCBI Taxonomy" id="1227275"/>
    <lineage>
        <taxon>Bacteria</taxon>
        <taxon>Bacillati</taxon>
        <taxon>Bacillota</taxon>
        <taxon>Bacilli</taxon>
        <taxon>Lactobacillales</taxon>
        <taxon>Streptococcaceae</taxon>
        <taxon>Streptococcus</taxon>
    </lineage>
</organism>
<name>U2J251_9STRE</name>
<dbReference type="RefSeq" id="WP_019770080.1">
    <property type="nucleotide sequence ID" value="NZ_KI259731.1"/>
</dbReference>
<dbReference type="HOGENOM" id="CLU_2636649_0_0_9"/>
<protein>
    <submittedName>
        <fullName evidence="1">Uncharacterized protein</fullName>
    </submittedName>
</protein>
<proteinExistence type="predicted"/>
<evidence type="ECO:0000313" key="1">
    <source>
        <dbReference type="EMBL" id="ERJ73835.1"/>
    </source>
</evidence>
<evidence type="ECO:0000313" key="2">
    <source>
        <dbReference type="Proteomes" id="UP000016617"/>
    </source>
</evidence>